<dbReference type="SUPFAM" id="SSF53300">
    <property type="entry name" value="vWA-like"/>
    <property type="match status" value="1"/>
</dbReference>
<evidence type="ECO:0000313" key="2">
    <source>
        <dbReference type="EMBL" id="KAA5539826.1"/>
    </source>
</evidence>
<dbReference type="EMBL" id="VWSF01000030">
    <property type="protein sequence ID" value="KAA5539826.1"/>
    <property type="molecule type" value="Genomic_DNA"/>
</dbReference>
<feature type="domain" description="DUF58" evidence="1">
    <location>
        <begin position="46"/>
        <end position="252"/>
    </location>
</feature>
<organism evidence="2 3">
    <name type="scientific">Adhaeribacter rhizoryzae</name>
    <dbReference type="NCBI Taxonomy" id="2607907"/>
    <lineage>
        <taxon>Bacteria</taxon>
        <taxon>Pseudomonadati</taxon>
        <taxon>Bacteroidota</taxon>
        <taxon>Cytophagia</taxon>
        <taxon>Cytophagales</taxon>
        <taxon>Hymenobacteraceae</taxon>
        <taxon>Adhaeribacter</taxon>
    </lineage>
</organism>
<reference evidence="2 3" key="1">
    <citation type="submission" date="2019-09" db="EMBL/GenBank/DDBJ databases">
        <title>Genome sequence and assembly of Adhaeribacter sp.</title>
        <authorList>
            <person name="Chhetri G."/>
        </authorList>
    </citation>
    <scope>NUCLEOTIDE SEQUENCE [LARGE SCALE GENOMIC DNA]</scope>
    <source>
        <strain evidence="2 3">DK36</strain>
    </source>
</reference>
<dbReference type="RefSeq" id="WP_150092783.1">
    <property type="nucleotide sequence ID" value="NZ_VWSF01000030.1"/>
</dbReference>
<keyword evidence="3" id="KW-1185">Reference proteome</keyword>
<comment type="caution">
    <text evidence="2">The sequence shown here is derived from an EMBL/GenBank/DDBJ whole genome shotgun (WGS) entry which is preliminary data.</text>
</comment>
<dbReference type="AlphaFoldDB" id="A0A5M6CY06"/>
<sequence>MGTKLLSPQTLAAIKDLSLVARMVVEGFMAGQHQSLKRGAGIEFSQYRSYQAGDDLRQLDWKMFARSDRYYIRESETDTNLRIQFVVDASNSMNHEEDGLSKLTYAKLAVACLAYLATQQSDEVMLYMLQENKIANILPEGGNRLQRLWLALEQMTAAGKFASKQVVNSLLQNTRKKTITIFLSDLYEQENEITSLLGNLRSRGQEVLLLHLVGQREIALDYKGTVLFEDLETGQTIQVNAPNYQEQYEKQYQSWLQEIATLMRKKQITYDRFFIQEPLDKALRIFLKVRRR</sequence>
<accession>A0A5M6CY06</accession>
<dbReference type="Proteomes" id="UP000323426">
    <property type="component" value="Unassembled WGS sequence"/>
</dbReference>
<gene>
    <name evidence="2" type="ORF">F0145_23865</name>
</gene>
<dbReference type="Pfam" id="PF01882">
    <property type="entry name" value="DUF58"/>
    <property type="match status" value="1"/>
</dbReference>
<dbReference type="PANTHER" id="PTHR33608">
    <property type="entry name" value="BLL2464 PROTEIN"/>
    <property type="match status" value="1"/>
</dbReference>
<proteinExistence type="predicted"/>
<dbReference type="InterPro" id="IPR002881">
    <property type="entry name" value="DUF58"/>
</dbReference>
<name>A0A5M6CY06_9BACT</name>
<evidence type="ECO:0000313" key="3">
    <source>
        <dbReference type="Proteomes" id="UP000323426"/>
    </source>
</evidence>
<dbReference type="PANTHER" id="PTHR33608:SF7">
    <property type="entry name" value="DUF58 DOMAIN-CONTAINING PROTEIN"/>
    <property type="match status" value="1"/>
</dbReference>
<protein>
    <submittedName>
        <fullName evidence="2">DUF58 domain-containing protein</fullName>
    </submittedName>
</protein>
<evidence type="ECO:0000259" key="1">
    <source>
        <dbReference type="Pfam" id="PF01882"/>
    </source>
</evidence>
<dbReference type="InterPro" id="IPR036465">
    <property type="entry name" value="vWFA_dom_sf"/>
</dbReference>
<dbReference type="Gene3D" id="3.40.50.410">
    <property type="entry name" value="von Willebrand factor, type A domain"/>
    <property type="match status" value="1"/>
</dbReference>